<evidence type="ECO:0000313" key="4">
    <source>
        <dbReference type="Proteomes" id="UP000297716"/>
    </source>
</evidence>
<dbReference type="SUPFAM" id="SSF56112">
    <property type="entry name" value="Protein kinase-like (PK-like)"/>
    <property type="match status" value="1"/>
</dbReference>
<dbReference type="EMBL" id="SKBN01000050">
    <property type="protein sequence ID" value="TGJ85196.1"/>
    <property type="molecule type" value="Genomic_DNA"/>
</dbReference>
<reference evidence="3 4" key="1">
    <citation type="submission" date="2019-03" db="EMBL/GenBank/DDBJ databases">
        <title>Draft genome sequence of Xylaria hypoxylon DSM 108379, a ubiquitous saprotrophic-parasitic fungi on hardwood.</title>
        <authorList>
            <person name="Buettner E."/>
            <person name="Leonhardt S."/>
            <person name="Gebauer A.M."/>
            <person name="Liers C."/>
            <person name="Hofrichter M."/>
            <person name="Kellner H."/>
        </authorList>
    </citation>
    <scope>NUCLEOTIDE SEQUENCE [LARGE SCALE GENOMIC DNA]</scope>
    <source>
        <strain evidence="3 4">DSM 108379</strain>
    </source>
</reference>
<name>A0A4Z0Z747_9PEZI</name>
<dbReference type="Gene3D" id="1.10.510.10">
    <property type="entry name" value="Transferase(Phosphotransferase) domain 1"/>
    <property type="match status" value="1"/>
</dbReference>
<protein>
    <recommendedName>
        <fullName evidence="2">Protein kinase domain-containing protein</fullName>
    </recommendedName>
</protein>
<dbReference type="GO" id="GO:0004672">
    <property type="term" value="F:protein kinase activity"/>
    <property type="evidence" value="ECO:0007669"/>
    <property type="project" value="InterPro"/>
</dbReference>
<dbReference type="OrthoDB" id="4729730at2759"/>
<dbReference type="InterPro" id="IPR000719">
    <property type="entry name" value="Prot_kinase_dom"/>
</dbReference>
<comment type="caution">
    <text evidence="3">The sequence shown here is derived from an EMBL/GenBank/DDBJ whole genome shotgun (WGS) entry which is preliminary data.</text>
</comment>
<evidence type="ECO:0000256" key="1">
    <source>
        <dbReference type="SAM" id="MobiDB-lite"/>
    </source>
</evidence>
<sequence length="438" mass="48147">MSDPFSSPPGGGRGGRGAFTPSPPPRGGGRGTAPWASGGRGSPDPFGGLPPAPRQFNPFVRRPACRGGRGGRGLFGQFGARTTASLDDPFGGSSVMGGPERQDWLQQARESFSDEARFTVEKASVTTSGMLLRVVEMLDAGRAPRRFAVKASFPEVAGMVARERDWTHRVRFARHIVKWLALTPDPMTPGPGNAGFRRPYFFLEYLENVIRACVGMAWPPDGPDVVLEAPTPPEPLTLAHMDMHNNNVMFGVLDEKEVEHIIVPIAKLIDLGEVQERPTGEPRFPPNPSAMENYDNVLSLATYRPNTGRRNQGIDKNIFDVGVLMAGLIANMPGFGDTCRRNMINRNIHPHLDEDLRVLIQRCLAVDPENRPRLEELTELASQANSPFFRDWKYYKKDEALAEMGAVNAAEELETDGVLHAIVQMFILNADLDPSSRI</sequence>
<dbReference type="Proteomes" id="UP000297716">
    <property type="component" value="Unassembled WGS sequence"/>
</dbReference>
<dbReference type="GO" id="GO:0005524">
    <property type="term" value="F:ATP binding"/>
    <property type="evidence" value="ECO:0007669"/>
    <property type="project" value="InterPro"/>
</dbReference>
<evidence type="ECO:0000313" key="3">
    <source>
        <dbReference type="EMBL" id="TGJ85196.1"/>
    </source>
</evidence>
<feature type="region of interest" description="Disordered" evidence="1">
    <location>
        <begin position="1"/>
        <end position="77"/>
    </location>
</feature>
<dbReference type="PROSITE" id="PS50011">
    <property type="entry name" value="PROTEIN_KINASE_DOM"/>
    <property type="match status" value="1"/>
</dbReference>
<evidence type="ECO:0000259" key="2">
    <source>
        <dbReference type="PROSITE" id="PS50011"/>
    </source>
</evidence>
<keyword evidence="4" id="KW-1185">Reference proteome</keyword>
<organism evidence="3 4">
    <name type="scientific">Xylaria hypoxylon</name>
    <dbReference type="NCBI Taxonomy" id="37992"/>
    <lineage>
        <taxon>Eukaryota</taxon>
        <taxon>Fungi</taxon>
        <taxon>Dikarya</taxon>
        <taxon>Ascomycota</taxon>
        <taxon>Pezizomycotina</taxon>
        <taxon>Sordariomycetes</taxon>
        <taxon>Xylariomycetidae</taxon>
        <taxon>Xylariales</taxon>
        <taxon>Xylariaceae</taxon>
        <taxon>Xylaria</taxon>
    </lineage>
</organism>
<proteinExistence type="predicted"/>
<feature type="domain" description="Protein kinase" evidence="2">
    <location>
        <begin position="120"/>
        <end position="389"/>
    </location>
</feature>
<dbReference type="STRING" id="37992.A0A4Z0Z747"/>
<accession>A0A4Z0Z747</accession>
<gene>
    <name evidence="3" type="ORF">E0Z10_g3522</name>
</gene>
<dbReference type="InterPro" id="IPR011009">
    <property type="entry name" value="Kinase-like_dom_sf"/>
</dbReference>
<feature type="compositionally biased region" description="Gly residues" evidence="1">
    <location>
        <begin position="67"/>
        <end position="76"/>
    </location>
</feature>
<dbReference type="AlphaFoldDB" id="A0A4Z0Z747"/>